<proteinExistence type="predicted"/>
<accession>A0ABX0VYZ5</accession>
<evidence type="ECO:0000313" key="2">
    <source>
        <dbReference type="Proteomes" id="UP000709466"/>
    </source>
</evidence>
<gene>
    <name evidence="1" type="ORF">HCZ30_06895</name>
</gene>
<evidence type="ECO:0000313" key="1">
    <source>
        <dbReference type="EMBL" id="NIY72159.1"/>
    </source>
</evidence>
<sequence length="49" mass="5446">MTKLRWLKTIIAAAETEEVSLPWERGARRDDLIVRRKAASAPVKAKAAA</sequence>
<comment type="caution">
    <text evidence="1">The sequence shown here is derived from an EMBL/GenBank/DDBJ whole genome shotgun (WGS) entry which is preliminary data.</text>
</comment>
<keyword evidence="2" id="KW-1185">Reference proteome</keyword>
<name>A0ABX0VYZ5_9RHOB</name>
<protein>
    <submittedName>
        <fullName evidence="1">Uncharacterized protein</fullName>
    </submittedName>
</protein>
<organism evidence="1 2">
    <name type="scientific">Marivivens donghaensis</name>
    <dbReference type="NCBI Taxonomy" id="1699413"/>
    <lineage>
        <taxon>Bacteria</taxon>
        <taxon>Pseudomonadati</taxon>
        <taxon>Pseudomonadota</taxon>
        <taxon>Alphaproteobacteria</taxon>
        <taxon>Rhodobacterales</taxon>
        <taxon>Paracoccaceae</taxon>
        <taxon>Marivivens group</taxon>
        <taxon>Marivivens</taxon>
    </lineage>
</organism>
<dbReference type="EMBL" id="JAATOP010000004">
    <property type="protein sequence ID" value="NIY72159.1"/>
    <property type="molecule type" value="Genomic_DNA"/>
</dbReference>
<reference evidence="1 2" key="1">
    <citation type="submission" date="2020-03" db="EMBL/GenBank/DDBJ databases">
        <title>Bacterial isolates of synthetic phycosphere.</title>
        <authorList>
            <person name="Fu H."/>
            <person name="Moran M.A."/>
        </authorList>
    </citation>
    <scope>NUCLEOTIDE SEQUENCE [LARGE SCALE GENOMIC DNA]</scope>
    <source>
        <strain evidence="1 2">HF1</strain>
    </source>
</reference>
<dbReference type="Proteomes" id="UP000709466">
    <property type="component" value="Unassembled WGS sequence"/>
</dbReference>
<dbReference type="RefSeq" id="WP_167637553.1">
    <property type="nucleotide sequence ID" value="NZ_JAATOP010000004.1"/>
</dbReference>